<dbReference type="PANTHER" id="PTHR46832:SF1">
    <property type="entry name" value="5'-METHYLTHIOADENOSINE_S-ADENOSYLHOMOCYSTEINE NUCLEOSIDASE"/>
    <property type="match status" value="1"/>
</dbReference>
<evidence type="ECO:0000313" key="3">
    <source>
        <dbReference type="Proteomes" id="UP000266568"/>
    </source>
</evidence>
<protein>
    <submittedName>
        <fullName evidence="2">5'-deoxynucleotidase YfbR-like HD superfamily hydrolase</fullName>
    </submittedName>
</protein>
<dbReference type="GO" id="GO:0008782">
    <property type="term" value="F:adenosylhomocysteine nucleosidase activity"/>
    <property type="evidence" value="ECO:0007669"/>
    <property type="project" value="TreeGrafter"/>
</dbReference>
<keyword evidence="2" id="KW-0378">Hydrolase</keyword>
<dbReference type="SUPFAM" id="SSF52540">
    <property type="entry name" value="P-loop containing nucleoside triphosphate hydrolases"/>
    <property type="match status" value="1"/>
</dbReference>
<dbReference type="GO" id="GO:0008930">
    <property type="term" value="F:methylthioadenosine nucleosidase activity"/>
    <property type="evidence" value="ECO:0007669"/>
    <property type="project" value="TreeGrafter"/>
</dbReference>
<proteinExistence type="predicted"/>
<evidence type="ECO:0000313" key="2">
    <source>
        <dbReference type="EMBL" id="RIA46062.1"/>
    </source>
</evidence>
<dbReference type="InterPro" id="IPR003607">
    <property type="entry name" value="HD/PDEase_dom"/>
</dbReference>
<dbReference type="GO" id="GO:0005829">
    <property type="term" value="C:cytosol"/>
    <property type="evidence" value="ECO:0007669"/>
    <property type="project" value="TreeGrafter"/>
</dbReference>
<comment type="caution">
    <text evidence="2">The sequence shown here is derived from an EMBL/GenBank/DDBJ whole genome shotgun (WGS) entry which is preliminary data.</text>
</comment>
<dbReference type="InterPro" id="IPR006674">
    <property type="entry name" value="HD_domain"/>
</dbReference>
<dbReference type="InterPro" id="IPR027417">
    <property type="entry name" value="P-loop_NTPase"/>
</dbReference>
<dbReference type="Pfam" id="PF13023">
    <property type="entry name" value="HD_3"/>
    <property type="match status" value="1"/>
</dbReference>
<dbReference type="AlphaFoldDB" id="A0A397PAF7"/>
<dbReference type="InterPro" id="IPR035994">
    <property type="entry name" value="Nucleoside_phosphorylase_sf"/>
</dbReference>
<dbReference type="GO" id="GO:0009116">
    <property type="term" value="P:nucleoside metabolic process"/>
    <property type="evidence" value="ECO:0007669"/>
    <property type="project" value="InterPro"/>
</dbReference>
<dbReference type="Pfam" id="PF01048">
    <property type="entry name" value="PNP_UDP_1"/>
    <property type="match status" value="1"/>
</dbReference>
<dbReference type="PANTHER" id="PTHR46832">
    <property type="entry name" value="5'-METHYLTHIOADENOSINE/S-ADENOSYLHOMOCYSTEINE NUCLEOSIDASE"/>
    <property type="match status" value="1"/>
</dbReference>
<evidence type="ECO:0000259" key="1">
    <source>
        <dbReference type="SMART" id="SM00471"/>
    </source>
</evidence>
<dbReference type="SUPFAM" id="SSF53167">
    <property type="entry name" value="Purine and uridine phosphorylases"/>
    <property type="match status" value="1"/>
</dbReference>
<organism evidence="2 3">
    <name type="scientific">Hephaestia caeni</name>
    <dbReference type="NCBI Taxonomy" id="645617"/>
    <lineage>
        <taxon>Bacteria</taxon>
        <taxon>Pseudomonadati</taxon>
        <taxon>Pseudomonadota</taxon>
        <taxon>Alphaproteobacteria</taxon>
        <taxon>Sphingomonadales</taxon>
        <taxon>Sphingomonadaceae</taxon>
        <taxon>Hephaestia</taxon>
    </lineage>
</organism>
<dbReference type="Gene3D" id="1.10.3210.10">
    <property type="entry name" value="Hypothetical protein af1432"/>
    <property type="match status" value="1"/>
</dbReference>
<dbReference type="Gene3D" id="3.40.50.1580">
    <property type="entry name" value="Nucleoside phosphorylase domain"/>
    <property type="match status" value="1"/>
</dbReference>
<accession>A0A397PAF7</accession>
<dbReference type="Gene3D" id="3.40.50.300">
    <property type="entry name" value="P-loop containing nucleotide triphosphate hydrolases"/>
    <property type="match status" value="1"/>
</dbReference>
<dbReference type="InterPro" id="IPR000845">
    <property type="entry name" value="Nucleoside_phosphorylase_d"/>
</dbReference>
<dbReference type="SUPFAM" id="SSF109604">
    <property type="entry name" value="HD-domain/PDEase-like"/>
    <property type="match status" value="1"/>
</dbReference>
<sequence length="1080" mass="120224">MTRAKYDFAVIVALSEEAEYFRDYVPCGDPFVVAGYSAWPIVEESWDAFGKGVLILSGKMGFERARASTAAVIEELKVRLVANIGIAGRVADWLSIGDVVVPRDVFDFTQGGKIGGDPVQAEFKHRPSQKHVGSDLVNLVETHLQKDSKRIAALNSALKKRFTNPALWPAGAIKVVVQPLACTPLVVANEEFRKSFAKSHSDIAALEMESAGVMTALEKTDIEFLSVRGVSDGADFHKSELELNFGDENRRFALTTACAVLESILTLRVDQKDAHAPGAGIYVFNPDQPLPPSIIRDIALNEPLFSKLVQGLDLEQVVNPIAAISRHLRSNDYREPIVLLGGKGAGKTTLMGLIQAEASRSIQDEEIPGCKSISVRISDLESWSNGKLDAERTRNRVVSACQRLNNIIADTAGPVVVLVDGLNQAGSHRTPLIADLVKEAIRHRGVRLVISTESEVELRDLIGRLPLNIEAAYRIVPLAVDHKDAAALVDGFAMIWGAKNSKEANTVLSDMKRKDVLSIDLFLLSLFFGPFRTFTYRDLTSLSQCYELYCKGVLADGKDPGEDMPDANFNAAAEIAYDILISHASSYADLNERNTAKLVSCHSSITSFLVAQHIINTLRKAKVLGKRAQITPQQLAKKISYVFPADVNGFTKQIMLSDTKIERDVIEVIKSKYRQMPTLGKSHFAYLAGRVRKDKASEMLDLLGKIDSDKHRAPGPWPLEARMLRRSIFISRSMLHNHDKMHHPNEAAIQYASILLSDIDEAEFNRGFHLEYYGDAEFDPDGYMASQGNGLLPCNKTFTKLMERITAKPNDLPPLIELLTVLSLVQVRNVNGRLRKSHRAAVLALLNGPQLQDRHLLPPNVRGYIERVAEDLDMEEFRLSTVCDEWTGLAKIERTGWLRRRRDALGEHKAFWNEIRIESVAEHLVGVLGLAEIFLRSDPEGEEKYDKRKVIEMILVHDLAESRLGDQLPKYNDPKLEEIAIWKYGAFETYRGIGDLWRVPLLLQEFNEGETVTAKIAKDLDRLQFILQARAYAAGMSEEERQACENASQNIRTSTVRAIEKIVKGPLPPPRFAPPIARLD</sequence>
<name>A0A397PAF7_9SPHN</name>
<dbReference type="Proteomes" id="UP000266568">
    <property type="component" value="Unassembled WGS sequence"/>
</dbReference>
<keyword evidence="3" id="KW-1185">Reference proteome</keyword>
<feature type="domain" description="HD/PDEase" evidence="1">
    <location>
        <begin position="916"/>
        <end position="1035"/>
    </location>
</feature>
<reference evidence="2 3" key="1">
    <citation type="submission" date="2018-08" db="EMBL/GenBank/DDBJ databases">
        <title>Genomic Encyclopedia of Type Strains, Phase IV (KMG-IV): sequencing the most valuable type-strain genomes for metagenomic binning, comparative biology and taxonomic classification.</title>
        <authorList>
            <person name="Goeker M."/>
        </authorList>
    </citation>
    <scope>NUCLEOTIDE SEQUENCE [LARGE SCALE GENOMIC DNA]</scope>
    <source>
        <strain evidence="2 3">DSM 25527</strain>
    </source>
</reference>
<dbReference type="GO" id="GO:0019284">
    <property type="term" value="P:L-methionine salvage from S-adenosylmethionine"/>
    <property type="evidence" value="ECO:0007669"/>
    <property type="project" value="TreeGrafter"/>
</dbReference>
<dbReference type="RefSeq" id="WP_170150896.1">
    <property type="nucleotide sequence ID" value="NZ_QXDC01000002.1"/>
</dbReference>
<gene>
    <name evidence="2" type="ORF">DFR49_0591</name>
</gene>
<dbReference type="SMART" id="SM00471">
    <property type="entry name" value="HDc"/>
    <property type="match status" value="1"/>
</dbReference>
<dbReference type="EMBL" id="QXDC01000002">
    <property type="protein sequence ID" value="RIA46062.1"/>
    <property type="molecule type" value="Genomic_DNA"/>
</dbReference>